<dbReference type="PROSITE" id="PS51846">
    <property type="entry name" value="CNNM"/>
    <property type="match status" value="1"/>
</dbReference>
<dbReference type="InterPro" id="IPR005170">
    <property type="entry name" value="Transptr-assoc_dom"/>
</dbReference>
<dbReference type="Pfam" id="PF00571">
    <property type="entry name" value="CBS"/>
    <property type="match status" value="2"/>
</dbReference>
<feature type="domain" description="CBS" evidence="13">
    <location>
        <begin position="207"/>
        <end position="268"/>
    </location>
</feature>
<dbReference type="InterPro" id="IPR002550">
    <property type="entry name" value="CNNM"/>
</dbReference>
<evidence type="ECO:0000256" key="7">
    <source>
        <dbReference type="ARBA" id="ARBA00023122"/>
    </source>
</evidence>
<dbReference type="InterPro" id="IPR016169">
    <property type="entry name" value="FAD-bd_PCMH_sub2"/>
</dbReference>
<feature type="region of interest" description="Disordered" evidence="11">
    <location>
        <begin position="412"/>
        <end position="434"/>
    </location>
</feature>
<organism evidence="15">
    <name type="scientific">Propionibacterium freudenreichii subsp. freudenreichii</name>
    <dbReference type="NCBI Taxonomy" id="66712"/>
    <lineage>
        <taxon>Bacteria</taxon>
        <taxon>Bacillati</taxon>
        <taxon>Actinomycetota</taxon>
        <taxon>Actinomycetes</taxon>
        <taxon>Propionibacteriales</taxon>
        <taxon>Propionibacteriaceae</taxon>
        <taxon>Propionibacterium</taxon>
    </lineage>
</organism>
<dbReference type="CDD" id="cd04590">
    <property type="entry name" value="CBS_pair_CorC_HlyC_assoc"/>
    <property type="match status" value="1"/>
</dbReference>
<dbReference type="PROSITE" id="PS51371">
    <property type="entry name" value="CBS"/>
    <property type="match status" value="2"/>
</dbReference>
<dbReference type="Gene3D" id="3.30.465.10">
    <property type="match status" value="1"/>
</dbReference>
<dbReference type="Pfam" id="PF03471">
    <property type="entry name" value="CorC_HlyC"/>
    <property type="match status" value="1"/>
</dbReference>
<dbReference type="PANTHER" id="PTHR22777">
    <property type="entry name" value="HEMOLYSIN-RELATED"/>
    <property type="match status" value="1"/>
</dbReference>
<proteinExistence type="inferred from homology"/>
<dbReference type="GO" id="GO:0050660">
    <property type="term" value="F:flavin adenine dinucleotide binding"/>
    <property type="evidence" value="ECO:0007669"/>
    <property type="project" value="InterPro"/>
</dbReference>
<keyword evidence="5" id="KW-0677">Repeat</keyword>
<dbReference type="InterPro" id="IPR044751">
    <property type="entry name" value="Ion_transp-like_CBS"/>
</dbReference>
<dbReference type="SUPFAM" id="SSF54631">
    <property type="entry name" value="CBS-domain pair"/>
    <property type="match status" value="1"/>
</dbReference>
<evidence type="ECO:0000256" key="12">
    <source>
        <dbReference type="SAM" id="Phobius"/>
    </source>
</evidence>
<dbReference type="Gene3D" id="3.10.580.10">
    <property type="entry name" value="CBS-domain"/>
    <property type="match status" value="1"/>
</dbReference>
<dbReference type="InterPro" id="IPR046342">
    <property type="entry name" value="CBS_dom_sf"/>
</dbReference>
<evidence type="ECO:0000256" key="3">
    <source>
        <dbReference type="ARBA" id="ARBA00022475"/>
    </source>
</evidence>
<evidence type="ECO:0000256" key="8">
    <source>
        <dbReference type="ARBA" id="ARBA00023136"/>
    </source>
</evidence>
<name>A0A0B7NTE7_PROFF</name>
<keyword evidence="8 10" id="KW-0472">Membrane</keyword>
<comment type="similarity">
    <text evidence="2">Belongs to the UPF0053 family.</text>
</comment>
<keyword evidence="4 10" id="KW-0812">Transmembrane</keyword>
<feature type="transmembrane region" description="Helical" evidence="12">
    <location>
        <begin position="133"/>
        <end position="154"/>
    </location>
</feature>
<comment type="subcellular location">
    <subcellularLocation>
        <location evidence="1">Cell membrane</location>
        <topology evidence="1">Multi-pass membrane protein</topology>
    </subcellularLocation>
</comment>
<dbReference type="AlphaFoldDB" id="A0A0B7NTE7"/>
<evidence type="ECO:0000313" key="15">
    <source>
        <dbReference type="EMBL" id="CEP27170.1"/>
    </source>
</evidence>
<dbReference type="FunFam" id="3.10.580.10:FF:000002">
    <property type="entry name" value="Magnesium/cobalt efflux protein CorC"/>
    <property type="match status" value="1"/>
</dbReference>
<dbReference type="EMBL" id="LM676427">
    <property type="protein sequence ID" value="CEP27170.1"/>
    <property type="molecule type" value="Genomic_DNA"/>
</dbReference>
<keyword evidence="3" id="KW-1003">Cell membrane</keyword>
<feature type="transmembrane region" description="Helical" evidence="12">
    <location>
        <begin position="6"/>
        <end position="29"/>
    </location>
</feature>
<evidence type="ECO:0000259" key="13">
    <source>
        <dbReference type="PROSITE" id="PS51371"/>
    </source>
</evidence>
<dbReference type="SMART" id="SM01091">
    <property type="entry name" value="CorC_HlyC"/>
    <property type="match status" value="1"/>
</dbReference>
<evidence type="ECO:0000256" key="9">
    <source>
        <dbReference type="PROSITE-ProRule" id="PRU00703"/>
    </source>
</evidence>
<keyword evidence="7 9" id="KW-0129">CBS domain</keyword>
<sequence>MTQTDWIFIIVAVVLTVFGSMLTAGETALQTVSRKRAERMVADGIRGADRVLDIEADPAPTINTAMLLRIVCETGAVILGCLVVFDNFDHDWERIGIPLLVLSIIDFIVWGVMPRTLGRQRAEQTAVRAARPLGALTSLFGWLTSGLILVGNALTPGRGYADGPFSSEAELREMVDIAEKAEVIEHGERDMIHSVFELGDTLVREVMVPRTDVVFIESGKTLRQGMSLALRSGFSRIPVIGDNLDDVRGIVYLKDLTKRVFDNPEADQKETVDQIMRAAVFCPDSKPVDDLLTEMQATRNHMVVIVDEFGGSAGVATIEDLVEEIVGEITDEYDAEPDLAEQLDDGRWRISARMPLDEVGDLFDLELDDEDVETAGGLMAKQLNRVPIIGSEVVWKGLRFVAEKATGRRHQIDTIVVSREPEPEPSPDQKDDDD</sequence>
<evidence type="ECO:0000256" key="6">
    <source>
        <dbReference type="ARBA" id="ARBA00022989"/>
    </source>
</evidence>
<feature type="domain" description="CNNM transmembrane" evidence="14">
    <location>
        <begin position="1"/>
        <end position="188"/>
    </location>
</feature>
<gene>
    <name evidence="15" type="ORF">PFCIRM138_12275</name>
</gene>
<dbReference type="Pfam" id="PF01595">
    <property type="entry name" value="CNNM"/>
    <property type="match status" value="1"/>
</dbReference>
<feature type="transmembrane region" description="Helical" evidence="12">
    <location>
        <begin position="97"/>
        <end position="113"/>
    </location>
</feature>
<evidence type="ECO:0000259" key="14">
    <source>
        <dbReference type="PROSITE" id="PS51846"/>
    </source>
</evidence>
<protein>
    <submittedName>
        <fullName evidence="15">Hypothetical secreted protein</fullName>
    </submittedName>
</protein>
<evidence type="ECO:0000256" key="10">
    <source>
        <dbReference type="PROSITE-ProRule" id="PRU01193"/>
    </source>
</evidence>
<evidence type="ECO:0000256" key="1">
    <source>
        <dbReference type="ARBA" id="ARBA00004651"/>
    </source>
</evidence>
<accession>A0A0B7NTE7</accession>
<feature type="domain" description="CBS" evidence="13">
    <location>
        <begin position="275"/>
        <end position="332"/>
    </location>
</feature>
<dbReference type="InterPro" id="IPR036318">
    <property type="entry name" value="FAD-bd_PCMH-like_sf"/>
</dbReference>
<reference evidence="15" key="1">
    <citation type="submission" date="2014-08" db="EMBL/GenBank/DDBJ databases">
        <authorList>
            <person name="Falentin Helene"/>
        </authorList>
    </citation>
    <scope>NUCLEOTIDE SEQUENCE</scope>
</reference>
<evidence type="ECO:0000256" key="4">
    <source>
        <dbReference type="ARBA" id="ARBA00022692"/>
    </source>
</evidence>
<evidence type="ECO:0000256" key="2">
    <source>
        <dbReference type="ARBA" id="ARBA00006337"/>
    </source>
</evidence>
<keyword evidence="6 10" id="KW-1133">Transmembrane helix</keyword>
<dbReference type="InterPro" id="IPR000644">
    <property type="entry name" value="CBS_dom"/>
</dbReference>
<dbReference type="GO" id="GO:0005886">
    <property type="term" value="C:plasma membrane"/>
    <property type="evidence" value="ECO:0007669"/>
    <property type="project" value="UniProtKB-SubCell"/>
</dbReference>
<dbReference type="SUPFAM" id="SSF56176">
    <property type="entry name" value="FAD-binding/transporter-associated domain-like"/>
    <property type="match status" value="1"/>
</dbReference>
<evidence type="ECO:0000256" key="5">
    <source>
        <dbReference type="ARBA" id="ARBA00022737"/>
    </source>
</evidence>
<dbReference type="PANTHER" id="PTHR22777:SF32">
    <property type="entry name" value="UPF0053 INNER MEMBRANE PROTEIN YFJD"/>
    <property type="match status" value="1"/>
</dbReference>
<evidence type="ECO:0000256" key="11">
    <source>
        <dbReference type="SAM" id="MobiDB-lite"/>
    </source>
</evidence>